<organism evidence="2 3">
    <name type="scientific">Methanosarcina horonobensis HB-1 = JCM 15518</name>
    <dbReference type="NCBI Taxonomy" id="1434110"/>
    <lineage>
        <taxon>Archaea</taxon>
        <taxon>Methanobacteriati</taxon>
        <taxon>Methanobacteriota</taxon>
        <taxon>Stenosarchaea group</taxon>
        <taxon>Methanomicrobia</taxon>
        <taxon>Methanosarcinales</taxon>
        <taxon>Methanosarcinaceae</taxon>
        <taxon>Methanosarcina</taxon>
    </lineage>
</organism>
<protein>
    <submittedName>
        <fullName evidence="2">Cell surface protein</fullName>
    </submittedName>
</protein>
<dbReference type="PANTHER" id="PTHR36842">
    <property type="entry name" value="PROTEIN TOLB HOMOLOG"/>
    <property type="match status" value="1"/>
</dbReference>
<evidence type="ECO:0000313" key="2">
    <source>
        <dbReference type="EMBL" id="AKB77639.1"/>
    </source>
</evidence>
<dbReference type="KEGG" id="mhor:MSHOH_1156"/>
<sequence>MVNKKMFILMFIAIMCCVQTASALLYCNDVLYPGNQGVTGYAPLIIDFYYAGLSNSTTIAWKYSDTPWDYGATSTHTFNASTGFFVETWAPGSHGTAYIKVNVLPQSVANFTASPEIGCAPLNVSFTDCSTNATYREWDFGDGSPKMINVLNPVHTYAQPGNYTVSLMVHGSTKGTFGWDNNTATKVISVYGVPVSGFSKSITVTFTDQSQYADTVLWDFGDGSTSTERNPTHTYAASGTYNITQTTSNPAGSSVSSSVITI</sequence>
<keyword evidence="3" id="KW-1185">Reference proteome</keyword>
<dbReference type="GeneID" id="25419391"/>
<dbReference type="EMBL" id="CP009516">
    <property type="protein sequence ID" value="AKB77639.1"/>
    <property type="molecule type" value="Genomic_DNA"/>
</dbReference>
<feature type="domain" description="PKD" evidence="1">
    <location>
        <begin position="137"/>
        <end position="169"/>
    </location>
</feature>
<dbReference type="Gene3D" id="2.60.40.10">
    <property type="entry name" value="Immunoglobulins"/>
    <property type="match status" value="2"/>
</dbReference>
<gene>
    <name evidence="2" type="ORF">MSHOH_1156</name>
</gene>
<name>A0A0E3S856_9EURY</name>
<dbReference type="CDD" id="cd00146">
    <property type="entry name" value="PKD"/>
    <property type="match status" value="2"/>
</dbReference>
<proteinExistence type="predicted"/>
<evidence type="ECO:0000259" key="1">
    <source>
        <dbReference type="PROSITE" id="PS50093"/>
    </source>
</evidence>
<dbReference type="SMART" id="SM00089">
    <property type="entry name" value="PKD"/>
    <property type="match status" value="2"/>
</dbReference>
<dbReference type="InterPro" id="IPR022409">
    <property type="entry name" value="PKD/Chitinase_dom"/>
</dbReference>
<dbReference type="HOGENOM" id="CLU_1060111_0_0_2"/>
<dbReference type="InterPro" id="IPR013783">
    <property type="entry name" value="Ig-like_fold"/>
</dbReference>
<dbReference type="PANTHER" id="PTHR36842:SF1">
    <property type="entry name" value="PROTEIN TOLB"/>
    <property type="match status" value="1"/>
</dbReference>
<dbReference type="PATRIC" id="fig|1434110.4.peg.1437"/>
<accession>A0A0E3S856</accession>
<evidence type="ECO:0000313" key="3">
    <source>
        <dbReference type="Proteomes" id="UP000033101"/>
    </source>
</evidence>
<dbReference type="InterPro" id="IPR000601">
    <property type="entry name" value="PKD_dom"/>
</dbReference>
<dbReference type="RefSeq" id="WP_052730741.1">
    <property type="nucleotide sequence ID" value="NZ_CP009516.1"/>
</dbReference>
<dbReference type="STRING" id="1434110.MSHOH_1156"/>
<dbReference type="OrthoDB" id="103676at2157"/>
<dbReference type="Proteomes" id="UP000033101">
    <property type="component" value="Chromosome"/>
</dbReference>
<feature type="domain" description="PKD" evidence="1">
    <location>
        <begin position="218"/>
        <end position="262"/>
    </location>
</feature>
<dbReference type="InterPro" id="IPR035986">
    <property type="entry name" value="PKD_dom_sf"/>
</dbReference>
<dbReference type="AlphaFoldDB" id="A0A0E3S856"/>
<dbReference type="SUPFAM" id="SSF49299">
    <property type="entry name" value="PKD domain"/>
    <property type="match status" value="2"/>
</dbReference>
<dbReference type="Pfam" id="PF18911">
    <property type="entry name" value="PKD_4"/>
    <property type="match status" value="2"/>
</dbReference>
<reference evidence="2 3" key="1">
    <citation type="submission" date="2014-07" db="EMBL/GenBank/DDBJ databases">
        <title>Methanogenic archaea and the global carbon cycle.</title>
        <authorList>
            <person name="Henriksen J.R."/>
            <person name="Luke J."/>
            <person name="Reinhart S."/>
            <person name="Benedict M.N."/>
            <person name="Youngblut N.D."/>
            <person name="Metcalf M.E."/>
            <person name="Whitaker R.J."/>
            <person name="Metcalf W.W."/>
        </authorList>
    </citation>
    <scope>NUCLEOTIDE SEQUENCE [LARGE SCALE GENOMIC DNA]</scope>
    <source>
        <strain evidence="2 3">HB-1</strain>
    </source>
</reference>
<dbReference type="PROSITE" id="PS50093">
    <property type="entry name" value="PKD"/>
    <property type="match status" value="2"/>
</dbReference>